<gene>
    <name evidence="1" type="ORF">GCM10009655_03090</name>
</gene>
<evidence type="ECO:0008006" key="3">
    <source>
        <dbReference type="Google" id="ProtNLM"/>
    </source>
</evidence>
<organism evidence="1 2">
    <name type="scientific">Rhodoglobus aureus</name>
    <dbReference type="NCBI Taxonomy" id="191497"/>
    <lineage>
        <taxon>Bacteria</taxon>
        <taxon>Bacillati</taxon>
        <taxon>Actinomycetota</taxon>
        <taxon>Actinomycetes</taxon>
        <taxon>Micrococcales</taxon>
        <taxon>Microbacteriaceae</taxon>
        <taxon>Rhodoglobus</taxon>
    </lineage>
</organism>
<reference evidence="1 2" key="1">
    <citation type="journal article" date="2019" name="Int. J. Syst. Evol. Microbiol.">
        <title>The Global Catalogue of Microorganisms (GCM) 10K type strain sequencing project: providing services to taxonomists for standard genome sequencing and annotation.</title>
        <authorList>
            <consortium name="The Broad Institute Genomics Platform"/>
            <consortium name="The Broad Institute Genome Sequencing Center for Infectious Disease"/>
            <person name="Wu L."/>
            <person name="Ma J."/>
        </authorList>
    </citation>
    <scope>NUCLEOTIDE SEQUENCE [LARGE SCALE GENOMIC DNA]</scope>
    <source>
        <strain evidence="1 2">JCM 12762</strain>
    </source>
</reference>
<comment type="caution">
    <text evidence="1">The sequence shown here is derived from an EMBL/GenBank/DDBJ whole genome shotgun (WGS) entry which is preliminary data.</text>
</comment>
<evidence type="ECO:0000313" key="1">
    <source>
        <dbReference type="EMBL" id="GAA1207379.1"/>
    </source>
</evidence>
<keyword evidence="2" id="KW-1185">Reference proteome</keyword>
<accession>A0ABN1VFP1</accession>
<evidence type="ECO:0000313" key="2">
    <source>
        <dbReference type="Proteomes" id="UP001500943"/>
    </source>
</evidence>
<sequence>MWPHIISERFDNGSGCGDRVVSGRIELDGRAIPCHGNYIVDAQRTYADGDGRIWGKIHDLSERPSAFLREGLSGYGV</sequence>
<protein>
    <recommendedName>
        <fullName evidence="3">PAC domain-containing protein</fullName>
    </recommendedName>
</protein>
<name>A0ABN1VFP1_9MICO</name>
<dbReference type="Proteomes" id="UP001500943">
    <property type="component" value="Unassembled WGS sequence"/>
</dbReference>
<dbReference type="EMBL" id="BAAAKW010000008">
    <property type="protein sequence ID" value="GAA1207379.1"/>
    <property type="molecule type" value="Genomic_DNA"/>
</dbReference>
<proteinExistence type="predicted"/>